<evidence type="ECO:0000313" key="3">
    <source>
        <dbReference type="EMBL" id="QJA84619.1"/>
    </source>
</evidence>
<name>A0A6H1ZM04_9ZZZZ</name>
<proteinExistence type="predicted"/>
<organism evidence="1">
    <name type="scientific">viral metagenome</name>
    <dbReference type="NCBI Taxonomy" id="1070528"/>
    <lineage>
        <taxon>unclassified sequences</taxon>
        <taxon>metagenomes</taxon>
        <taxon>organismal metagenomes</taxon>
    </lineage>
</organism>
<sequence length="283" mass="29132">MPELIDTGQLDDGIFSADAAGRAKLAAGFFAQNDATSLAQFADSFFGSAQVVGAAVGVKFGTGAKPLIQAGAPQQNRLLLATLPTAGDWISIEGTDTVVVPFEFRANTPPTGGTVGRIWVYDGGNAAAARVNLVDAINAVVDANRIARGAVADIAGFVARDAVAQTSVMIMEISGSATARNVTEALTAIADIWDQATTDGGRVETQQYMVFQTLTVNANHTAAGSIIFSLSIQPTAAWIVNHNRPQNEAWSIIAATNAVELICGGGGSPNNQIADVVTCIAIG</sequence>
<dbReference type="AlphaFoldDB" id="A0A6H1ZM04"/>
<dbReference type="EMBL" id="MT142532">
    <property type="protein sequence ID" value="QJA84619.1"/>
    <property type="molecule type" value="Genomic_DNA"/>
</dbReference>
<reference evidence="1" key="1">
    <citation type="submission" date="2020-03" db="EMBL/GenBank/DDBJ databases">
        <title>The deep terrestrial virosphere.</title>
        <authorList>
            <person name="Holmfeldt K."/>
            <person name="Nilsson E."/>
            <person name="Simone D."/>
            <person name="Lopez-Fernandez M."/>
            <person name="Wu X."/>
            <person name="de Brujin I."/>
            <person name="Lundin D."/>
            <person name="Andersson A."/>
            <person name="Bertilsson S."/>
            <person name="Dopson M."/>
        </authorList>
    </citation>
    <scope>NUCLEOTIDE SEQUENCE</scope>
    <source>
        <strain evidence="3">MM415A00178</strain>
        <strain evidence="2">MM415B00368</strain>
        <strain evidence="1">TM448A01202</strain>
        <strain evidence="4">TM448B01602</strain>
    </source>
</reference>
<dbReference type="EMBL" id="MT141547">
    <property type="protein sequence ID" value="QJA65994.1"/>
    <property type="molecule type" value="Genomic_DNA"/>
</dbReference>
<protein>
    <submittedName>
        <fullName evidence="1">Uncharacterized protein</fullName>
    </submittedName>
</protein>
<gene>
    <name evidence="3" type="ORF">MM415A00178_0029</name>
    <name evidence="2" type="ORF">MM415B00368_0029</name>
    <name evidence="1" type="ORF">TM448A01202_0006</name>
    <name evidence="4" type="ORF">TM448B01602_0006</name>
</gene>
<dbReference type="EMBL" id="MT144111">
    <property type="protein sequence ID" value="QJA48956.1"/>
    <property type="molecule type" value="Genomic_DNA"/>
</dbReference>
<evidence type="ECO:0000313" key="4">
    <source>
        <dbReference type="EMBL" id="QJH99489.1"/>
    </source>
</evidence>
<evidence type="ECO:0000313" key="1">
    <source>
        <dbReference type="EMBL" id="QJA48956.1"/>
    </source>
</evidence>
<evidence type="ECO:0000313" key="2">
    <source>
        <dbReference type="EMBL" id="QJA65994.1"/>
    </source>
</evidence>
<dbReference type="EMBL" id="MT144792">
    <property type="protein sequence ID" value="QJH99489.1"/>
    <property type="molecule type" value="Genomic_DNA"/>
</dbReference>
<accession>A0A6H1ZM04</accession>